<evidence type="ECO:0000256" key="1">
    <source>
        <dbReference type="SAM" id="MobiDB-lite"/>
    </source>
</evidence>
<dbReference type="Proteomes" id="UP000069940">
    <property type="component" value="Unassembled WGS sequence"/>
</dbReference>
<proteinExistence type="predicted"/>
<accession>A0ABM1YA58</accession>
<feature type="compositionally biased region" description="Polar residues" evidence="1">
    <location>
        <begin position="1"/>
        <end position="20"/>
    </location>
</feature>
<evidence type="ECO:0000313" key="2">
    <source>
        <dbReference type="EnsemblMetazoa" id="AALFPA23_007249.P9600"/>
    </source>
</evidence>
<dbReference type="EnsemblMetazoa" id="AALFPA23_007249.R9600">
    <property type="protein sequence ID" value="AALFPA23_007249.P9600"/>
    <property type="gene ID" value="AALFPA23_007249"/>
</dbReference>
<sequence>MLNAYSESQSDVENEQNVIGTKQKPRPVGNRCPEKRSSLVRRSVSSAKNHRRPSVNSVYNEGQFSESCSMRKNKANKAAGSASSSSGTTMESSGSSCSDGDTSSSYGEPNLPYPGFAEYSLKYLSQDTKPRIWCLQLITNPYPFQNIIVCSLQ</sequence>
<reference evidence="2" key="2">
    <citation type="submission" date="2025-05" db="UniProtKB">
        <authorList>
            <consortium name="EnsemblMetazoa"/>
        </authorList>
    </citation>
    <scope>IDENTIFICATION</scope>
    <source>
        <strain evidence="2">Foshan</strain>
    </source>
</reference>
<dbReference type="RefSeq" id="XP_062714395.1">
    <property type="nucleotide sequence ID" value="XM_062858411.1"/>
</dbReference>
<feature type="region of interest" description="Disordered" evidence="1">
    <location>
        <begin position="1"/>
        <end position="109"/>
    </location>
</feature>
<protein>
    <submittedName>
        <fullName evidence="2">Uncharacterized protein</fullName>
    </submittedName>
</protein>
<dbReference type="GeneID" id="134291103"/>
<keyword evidence="3" id="KW-1185">Reference proteome</keyword>
<name>A0ABM1YA58_AEDAL</name>
<evidence type="ECO:0000313" key="3">
    <source>
        <dbReference type="Proteomes" id="UP000069940"/>
    </source>
</evidence>
<feature type="compositionally biased region" description="Low complexity" evidence="1">
    <location>
        <begin position="78"/>
        <end position="105"/>
    </location>
</feature>
<reference evidence="3" key="1">
    <citation type="journal article" date="2015" name="Proc. Natl. Acad. Sci. U.S.A.">
        <title>Genome sequence of the Asian Tiger mosquito, Aedes albopictus, reveals insights into its biology, genetics, and evolution.</title>
        <authorList>
            <person name="Chen X.G."/>
            <person name="Jiang X."/>
            <person name="Gu J."/>
            <person name="Xu M."/>
            <person name="Wu Y."/>
            <person name="Deng Y."/>
            <person name="Zhang C."/>
            <person name="Bonizzoni M."/>
            <person name="Dermauw W."/>
            <person name="Vontas J."/>
            <person name="Armbruster P."/>
            <person name="Huang X."/>
            <person name="Yang Y."/>
            <person name="Zhang H."/>
            <person name="He W."/>
            <person name="Peng H."/>
            <person name="Liu Y."/>
            <person name="Wu K."/>
            <person name="Chen J."/>
            <person name="Lirakis M."/>
            <person name="Topalis P."/>
            <person name="Van Leeuwen T."/>
            <person name="Hall A.B."/>
            <person name="Jiang X."/>
            <person name="Thorpe C."/>
            <person name="Mueller R.L."/>
            <person name="Sun C."/>
            <person name="Waterhouse R.M."/>
            <person name="Yan G."/>
            <person name="Tu Z.J."/>
            <person name="Fang X."/>
            <person name="James A.A."/>
        </authorList>
    </citation>
    <scope>NUCLEOTIDE SEQUENCE [LARGE SCALE GENOMIC DNA]</scope>
    <source>
        <strain evidence="3">Foshan</strain>
    </source>
</reference>
<feature type="compositionally biased region" description="Polar residues" evidence="1">
    <location>
        <begin position="54"/>
        <end position="70"/>
    </location>
</feature>
<organism evidence="2 3">
    <name type="scientific">Aedes albopictus</name>
    <name type="common">Asian tiger mosquito</name>
    <name type="synonym">Stegomyia albopicta</name>
    <dbReference type="NCBI Taxonomy" id="7160"/>
    <lineage>
        <taxon>Eukaryota</taxon>
        <taxon>Metazoa</taxon>
        <taxon>Ecdysozoa</taxon>
        <taxon>Arthropoda</taxon>
        <taxon>Hexapoda</taxon>
        <taxon>Insecta</taxon>
        <taxon>Pterygota</taxon>
        <taxon>Neoptera</taxon>
        <taxon>Endopterygota</taxon>
        <taxon>Diptera</taxon>
        <taxon>Nematocera</taxon>
        <taxon>Culicoidea</taxon>
        <taxon>Culicidae</taxon>
        <taxon>Culicinae</taxon>
        <taxon>Aedini</taxon>
        <taxon>Aedes</taxon>
        <taxon>Stegomyia</taxon>
    </lineage>
</organism>